<sequence>MVNRAKRTRTGIPPSTPTDVSIVRNPQPGLKTGPLAKNPKSSGYRITKGRFSNAVVD</sequence>
<gene>
    <name evidence="2" type="ORF">PHLCEN_2v8216</name>
</gene>
<dbReference type="Proteomes" id="UP000186601">
    <property type="component" value="Unassembled WGS sequence"/>
</dbReference>
<evidence type="ECO:0000313" key="3">
    <source>
        <dbReference type="Proteomes" id="UP000186601"/>
    </source>
</evidence>
<keyword evidence="3" id="KW-1185">Reference proteome</keyword>
<name>A0A2R6NUA1_9APHY</name>
<protein>
    <submittedName>
        <fullName evidence="2">Uncharacterized protein</fullName>
    </submittedName>
</protein>
<proteinExistence type="predicted"/>
<feature type="region of interest" description="Disordered" evidence="1">
    <location>
        <begin position="1"/>
        <end position="45"/>
    </location>
</feature>
<dbReference type="EMBL" id="MLYV02000835">
    <property type="protein sequence ID" value="PSR76764.1"/>
    <property type="molecule type" value="Genomic_DNA"/>
</dbReference>
<reference evidence="2 3" key="1">
    <citation type="submission" date="2018-02" db="EMBL/GenBank/DDBJ databases">
        <title>Genome sequence of the basidiomycete white-rot fungus Phlebia centrifuga.</title>
        <authorList>
            <person name="Granchi Z."/>
            <person name="Peng M."/>
            <person name="de Vries R.P."/>
            <person name="Hilden K."/>
            <person name="Makela M.R."/>
            <person name="Grigoriev I."/>
            <person name="Riley R."/>
        </authorList>
    </citation>
    <scope>NUCLEOTIDE SEQUENCE [LARGE SCALE GENOMIC DNA]</scope>
    <source>
        <strain evidence="2 3">FBCC195</strain>
    </source>
</reference>
<comment type="caution">
    <text evidence="2">The sequence shown here is derived from an EMBL/GenBank/DDBJ whole genome shotgun (WGS) entry which is preliminary data.</text>
</comment>
<accession>A0A2R6NUA1</accession>
<evidence type="ECO:0000313" key="2">
    <source>
        <dbReference type="EMBL" id="PSR76764.1"/>
    </source>
</evidence>
<evidence type="ECO:0000256" key="1">
    <source>
        <dbReference type="SAM" id="MobiDB-lite"/>
    </source>
</evidence>
<dbReference type="AlphaFoldDB" id="A0A2R6NUA1"/>
<organism evidence="2 3">
    <name type="scientific">Hermanssonia centrifuga</name>
    <dbReference type="NCBI Taxonomy" id="98765"/>
    <lineage>
        <taxon>Eukaryota</taxon>
        <taxon>Fungi</taxon>
        <taxon>Dikarya</taxon>
        <taxon>Basidiomycota</taxon>
        <taxon>Agaricomycotina</taxon>
        <taxon>Agaricomycetes</taxon>
        <taxon>Polyporales</taxon>
        <taxon>Meruliaceae</taxon>
        <taxon>Hermanssonia</taxon>
    </lineage>
</organism>